<dbReference type="Proteomes" id="UP000235728">
    <property type="component" value="Unassembled WGS sequence"/>
</dbReference>
<organism evidence="2 3">
    <name type="scientific">Beauveria bassiana</name>
    <name type="common">White muscardine disease fungus</name>
    <name type="synonym">Tritirachium shiotae</name>
    <dbReference type="NCBI Taxonomy" id="176275"/>
    <lineage>
        <taxon>Eukaryota</taxon>
        <taxon>Fungi</taxon>
        <taxon>Dikarya</taxon>
        <taxon>Ascomycota</taxon>
        <taxon>Pezizomycotina</taxon>
        <taxon>Sordariomycetes</taxon>
        <taxon>Hypocreomycetidae</taxon>
        <taxon>Hypocreales</taxon>
        <taxon>Cordycipitaceae</taxon>
        <taxon>Beauveria</taxon>
    </lineage>
</organism>
<sequence>MHTFQARETRPSQLAFSPTQSGFVTHTNPFHPTSSRCLLQAGSASFGEQAAQTSQDLHHGHLTRARAPSLPVLAPLEPRGRQPQHRVRLAPARPHALLQLVHAVGEVVDLELERRLNRLQA</sequence>
<protein>
    <submittedName>
        <fullName evidence="2">Uncharacterized protein</fullName>
    </submittedName>
</protein>
<name>A0A2N6NKH2_BEABA</name>
<feature type="compositionally biased region" description="Polar residues" evidence="1">
    <location>
        <begin position="11"/>
        <end position="28"/>
    </location>
</feature>
<proteinExistence type="predicted"/>
<dbReference type="EMBL" id="MRVG01000006">
    <property type="protein sequence ID" value="PMB67757.1"/>
    <property type="molecule type" value="Genomic_DNA"/>
</dbReference>
<evidence type="ECO:0000256" key="1">
    <source>
        <dbReference type="SAM" id="MobiDB-lite"/>
    </source>
</evidence>
<accession>A0A2N6NKH2</accession>
<feature type="compositionally biased region" description="Basic and acidic residues" evidence="1">
    <location>
        <begin position="1"/>
        <end position="10"/>
    </location>
</feature>
<feature type="region of interest" description="Disordered" evidence="1">
    <location>
        <begin position="1"/>
        <end position="28"/>
    </location>
</feature>
<comment type="caution">
    <text evidence="2">The sequence shown here is derived from an EMBL/GenBank/DDBJ whole genome shotgun (WGS) entry which is preliminary data.</text>
</comment>
<reference evidence="2 3" key="1">
    <citation type="journal article" date="2016" name="Appl. Microbiol. Biotechnol.">
        <title>Characterization of T-DNA insertion mutants with decreased virulence in the entomopathogenic fungus Beauveria bassiana JEF-007.</title>
        <authorList>
            <person name="Kim S."/>
            <person name="Lee S.J."/>
            <person name="Nai Y.S."/>
            <person name="Yu J.S."/>
            <person name="Lee M.R."/>
            <person name="Yang Y.T."/>
            <person name="Kim J.S."/>
        </authorList>
    </citation>
    <scope>NUCLEOTIDE SEQUENCE [LARGE SCALE GENOMIC DNA]</scope>
    <source>
        <strain evidence="2 3">JEF-007</strain>
    </source>
</reference>
<gene>
    <name evidence="2" type="ORF">BM221_005927</name>
</gene>
<evidence type="ECO:0000313" key="3">
    <source>
        <dbReference type="Proteomes" id="UP000235728"/>
    </source>
</evidence>
<evidence type="ECO:0000313" key="2">
    <source>
        <dbReference type="EMBL" id="PMB67757.1"/>
    </source>
</evidence>
<dbReference type="AlphaFoldDB" id="A0A2N6NKH2"/>